<feature type="domain" description="Copper-binding protein MbnP-like" evidence="2">
    <location>
        <begin position="29"/>
        <end position="220"/>
    </location>
</feature>
<reference evidence="3 4" key="1">
    <citation type="journal article" date="2011" name="Stand. Genomic Sci.">
        <title>Complete genome sequence of Haliscomenobacter hydrossis type strain (O).</title>
        <authorList>
            <consortium name="US DOE Joint Genome Institute (JGI-PGF)"/>
            <person name="Daligault H."/>
            <person name="Lapidus A."/>
            <person name="Zeytun A."/>
            <person name="Nolan M."/>
            <person name="Lucas S."/>
            <person name="Del Rio T.G."/>
            <person name="Tice H."/>
            <person name="Cheng J.F."/>
            <person name="Tapia R."/>
            <person name="Han C."/>
            <person name="Goodwin L."/>
            <person name="Pitluck S."/>
            <person name="Liolios K."/>
            <person name="Pagani I."/>
            <person name="Ivanova N."/>
            <person name="Huntemann M."/>
            <person name="Mavromatis K."/>
            <person name="Mikhailova N."/>
            <person name="Pati A."/>
            <person name="Chen A."/>
            <person name="Palaniappan K."/>
            <person name="Land M."/>
            <person name="Hauser L."/>
            <person name="Brambilla E.M."/>
            <person name="Rohde M."/>
            <person name="Verbarg S."/>
            <person name="Goker M."/>
            <person name="Bristow J."/>
            <person name="Eisen J.A."/>
            <person name="Markowitz V."/>
            <person name="Hugenholtz P."/>
            <person name="Kyrpides N.C."/>
            <person name="Klenk H.P."/>
            <person name="Woyke T."/>
        </authorList>
    </citation>
    <scope>NUCLEOTIDE SEQUENCE [LARGE SCALE GENOMIC DNA]</scope>
    <source>
        <strain evidence="4">ATCC 27775 / DSM 1100 / LMG 10767 / O</strain>
    </source>
</reference>
<dbReference type="OrthoDB" id="1422031at2"/>
<evidence type="ECO:0000256" key="1">
    <source>
        <dbReference type="SAM" id="SignalP"/>
    </source>
</evidence>
<evidence type="ECO:0000259" key="2">
    <source>
        <dbReference type="Pfam" id="PF20243"/>
    </source>
</evidence>
<sequence>MRKILALSCLLLSFSLMTCDKEDNTSDDAELTLTFKGLFSDNPLKMFNAEYPYESDTKLRLQLFQFYISDVSLIKTDDPKGDSIKLIDIELVSFKNIQSDDAAQKGISFKIKNIPPGSYKGIKLGLGVSADLNAFGPSKYTPPHPLDDNYWSWAKGYVFTKIEGNADLDNSGKFATKLTFHVGEDEFFRKKVLLKNIEIKEKSSTTLNLDVDLHRVLVAAPASFLDFRKVTQDHTTDRSIAKFLSDNLQQALTIHNE</sequence>
<evidence type="ECO:0000313" key="4">
    <source>
        <dbReference type="Proteomes" id="UP000008461"/>
    </source>
</evidence>
<evidence type="ECO:0000313" key="3">
    <source>
        <dbReference type="EMBL" id="AEE53169.1"/>
    </source>
</evidence>
<dbReference type="AlphaFoldDB" id="F4L7E2"/>
<reference key="2">
    <citation type="submission" date="2011-04" db="EMBL/GenBank/DDBJ databases">
        <title>Complete sequence of chromosome of Haliscomenobacter hydrossis DSM 1100.</title>
        <authorList>
            <consortium name="US DOE Joint Genome Institute (JGI-PGF)"/>
            <person name="Lucas S."/>
            <person name="Han J."/>
            <person name="Lapidus A."/>
            <person name="Bruce D."/>
            <person name="Goodwin L."/>
            <person name="Pitluck S."/>
            <person name="Peters L."/>
            <person name="Kyrpides N."/>
            <person name="Mavromatis K."/>
            <person name="Ivanova N."/>
            <person name="Ovchinnikova G."/>
            <person name="Pagani I."/>
            <person name="Daligault H."/>
            <person name="Detter J.C."/>
            <person name="Han C."/>
            <person name="Land M."/>
            <person name="Hauser L."/>
            <person name="Markowitz V."/>
            <person name="Cheng J.-F."/>
            <person name="Hugenholtz P."/>
            <person name="Woyke T."/>
            <person name="Wu D."/>
            <person name="Verbarg S."/>
            <person name="Frueling A."/>
            <person name="Brambilla E."/>
            <person name="Klenk H.-P."/>
            <person name="Eisen J.A."/>
        </authorList>
    </citation>
    <scope>NUCLEOTIDE SEQUENCE</scope>
    <source>
        <strain>DSM 1100</strain>
    </source>
</reference>
<keyword evidence="1" id="KW-0732">Signal</keyword>
<dbReference type="Proteomes" id="UP000008461">
    <property type="component" value="Chromosome"/>
</dbReference>
<dbReference type="HOGENOM" id="CLU_1080801_0_0_10"/>
<protein>
    <recommendedName>
        <fullName evidence="2">Copper-binding protein MbnP-like domain-containing protein</fullName>
    </recommendedName>
</protein>
<dbReference type="EMBL" id="CP002691">
    <property type="protein sequence ID" value="AEE53169.1"/>
    <property type="molecule type" value="Genomic_DNA"/>
</dbReference>
<gene>
    <name evidence="3" type="ordered locus">Halhy_5344</name>
</gene>
<dbReference type="KEGG" id="hhy:Halhy_5344"/>
<dbReference type="Pfam" id="PF20243">
    <property type="entry name" value="MbnP"/>
    <property type="match status" value="1"/>
</dbReference>
<dbReference type="RefSeq" id="WP_013767703.1">
    <property type="nucleotide sequence ID" value="NC_015510.1"/>
</dbReference>
<dbReference type="InterPro" id="IPR046863">
    <property type="entry name" value="MbnP-like_dom"/>
</dbReference>
<organism evidence="3 4">
    <name type="scientific">Haliscomenobacter hydrossis (strain ATCC 27775 / DSM 1100 / LMG 10767 / O)</name>
    <dbReference type="NCBI Taxonomy" id="760192"/>
    <lineage>
        <taxon>Bacteria</taxon>
        <taxon>Pseudomonadati</taxon>
        <taxon>Bacteroidota</taxon>
        <taxon>Saprospiria</taxon>
        <taxon>Saprospirales</taxon>
        <taxon>Haliscomenobacteraceae</taxon>
        <taxon>Haliscomenobacter</taxon>
    </lineage>
</organism>
<feature type="signal peptide" evidence="1">
    <location>
        <begin position="1"/>
        <end position="18"/>
    </location>
</feature>
<name>F4L7E2_HALH1</name>
<feature type="chain" id="PRO_5003312630" description="Copper-binding protein MbnP-like domain-containing protein" evidence="1">
    <location>
        <begin position="19"/>
        <end position="257"/>
    </location>
</feature>
<keyword evidence="4" id="KW-1185">Reference proteome</keyword>
<proteinExistence type="predicted"/>
<accession>F4L7E2</accession>
<dbReference type="STRING" id="760192.Halhy_5344"/>